<dbReference type="PRINTS" id="PR00371">
    <property type="entry name" value="FPNCR"/>
</dbReference>
<dbReference type="InterPro" id="IPR013112">
    <property type="entry name" value="FAD-bd_8"/>
</dbReference>
<dbReference type="Proteomes" id="UP000000310">
    <property type="component" value="Chromosome"/>
</dbReference>
<evidence type="ECO:0000256" key="4">
    <source>
        <dbReference type="ARBA" id="ARBA00022723"/>
    </source>
</evidence>
<dbReference type="SUPFAM" id="SSF63380">
    <property type="entry name" value="Riboflavin synthase domain-like"/>
    <property type="match status" value="1"/>
</dbReference>
<reference evidence="10 11" key="1">
    <citation type="journal article" date="2011" name="Stand. Genomic Sci.">
        <title>Complete genome sequence of the gliding, heparinolytic Pedobacter saltans type strain (113).</title>
        <authorList>
            <person name="Liolios K."/>
            <person name="Sikorski J."/>
            <person name="Lu M."/>
            <person name="Nolan M."/>
            <person name="Lapidus A."/>
            <person name="Lucas S."/>
            <person name="Hammon N."/>
            <person name="Deshpande S."/>
            <person name="Cheng J.F."/>
            <person name="Tapia R."/>
            <person name="Han C."/>
            <person name="Goodwin L."/>
            <person name="Pitluck S."/>
            <person name="Huntemann M."/>
            <person name="Ivanova N."/>
            <person name="Pagani I."/>
            <person name="Mavromatis K."/>
            <person name="Ovchinikova G."/>
            <person name="Pati A."/>
            <person name="Chen A."/>
            <person name="Palaniappan K."/>
            <person name="Land M."/>
            <person name="Hauser L."/>
            <person name="Brambilla E.M."/>
            <person name="Kotsyurbenko O."/>
            <person name="Rohde M."/>
            <person name="Tindall B.J."/>
            <person name="Abt B."/>
            <person name="Goker M."/>
            <person name="Detter J.C."/>
            <person name="Woyke T."/>
            <person name="Bristow J."/>
            <person name="Eisen J.A."/>
            <person name="Markowitz V."/>
            <person name="Hugenholtz P."/>
            <person name="Klenk H.P."/>
            <person name="Kyrpides N.C."/>
        </authorList>
    </citation>
    <scope>NUCLEOTIDE SEQUENCE [LARGE SCALE GENOMIC DNA]</scope>
    <source>
        <strain evidence="11">ATCC 51119 / DSM 12145 / JCM 21818 / LMG 10337 / NBRC 100064 / NCIMB 13643</strain>
    </source>
</reference>
<dbReference type="eggNOG" id="COG1018">
    <property type="taxonomic scope" value="Bacteria"/>
</dbReference>
<dbReference type="KEGG" id="psn:Pedsa_1441"/>
<dbReference type="InterPro" id="IPR017938">
    <property type="entry name" value="Riboflavin_synthase-like_b-brl"/>
</dbReference>
<dbReference type="PROSITE" id="PS51384">
    <property type="entry name" value="FAD_FR"/>
    <property type="match status" value="1"/>
</dbReference>
<dbReference type="GO" id="GO:0051537">
    <property type="term" value="F:2 iron, 2 sulfur cluster binding"/>
    <property type="evidence" value="ECO:0007669"/>
    <property type="project" value="UniProtKB-KW"/>
</dbReference>
<dbReference type="Pfam" id="PF08022">
    <property type="entry name" value="FAD_binding_8"/>
    <property type="match status" value="1"/>
</dbReference>
<sequence>MNHIVKIKLVEHVTHDVLHIVAEKPADLDFKPGQAVEISINKDDWKQELRPFTFTSLPKNQQIEFTIKTYPSHNGVTNQLLSLVPGDELILHDVFGTILYKGEGIFIAGGAGVTPFISILKDLEDKNQIGHNKLIFANKTKSDIILEDRFRDLLGANFINILSKEELNGYYHGYISADLIKKHIDNNTHYFYICGPDPMIDTIEKQLYELKITPDRIVREIF</sequence>
<name>F0S4L2_PSESL</name>
<evidence type="ECO:0000256" key="1">
    <source>
        <dbReference type="ARBA" id="ARBA00001974"/>
    </source>
</evidence>
<dbReference type="HOGENOM" id="CLU_003827_7_3_10"/>
<proteinExistence type="predicted"/>
<dbReference type="InterPro" id="IPR001433">
    <property type="entry name" value="OxRdtase_FAD/NAD-bd"/>
</dbReference>
<dbReference type="InterPro" id="IPR017927">
    <property type="entry name" value="FAD-bd_FR_type"/>
</dbReference>
<dbReference type="STRING" id="762903.Pedsa_1441"/>
<keyword evidence="8" id="KW-0411">Iron-sulfur</keyword>
<evidence type="ECO:0000256" key="6">
    <source>
        <dbReference type="ARBA" id="ARBA00023002"/>
    </source>
</evidence>
<keyword evidence="4" id="KW-0479">Metal-binding</keyword>
<dbReference type="PRINTS" id="PR00410">
    <property type="entry name" value="PHEHYDRXLASE"/>
</dbReference>
<keyword evidence="2" id="KW-0285">Flavoprotein</keyword>
<organism evidence="10 11">
    <name type="scientific">Pseudopedobacter saltans (strain ATCC 51119 / DSM 12145 / JCM 21818 / CCUG 39354 / LMG 10337 / NBRC 100064 / NCIMB 13643)</name>
    <name type="common">Pedobacter saltans</name>
    <dbReference type="NCBI Taxonomy" id="762903"/>
    <lineage>
        <taxon>Bacteria</taxon>
        <taxon>Pseudomonadati</taxon>
        <taxon>Bacteroidota</taxon>
        <taxon>Sphingobacteriia</taxon>
        <taxon>Sphingobacteriales</taxon>
        <taxon>Sphingobacteriaceae</taxon>
        <taxon>Pseudopedobacter</taxon>
    </lineage>
</organism>
<keyword evidence="3" id="KW-0001">2Fe-2S</keyword>
<protein>
    <submittedName>
        <fullName evidence="10">Oxidoreductase FAD/NAD(P)-binding domain protein</fullName>
    </submittedName>
</protein>
<dbReference type="Pfam" id="PF00175">
    <property type="entry name" value="NAD_binding_1"/>
    <property type="match status" value="1"/>
</dbReference>
<dbReference type="PANTHER" id="PTHR47354">
    <property type="entry name" value="NADH OXIDOREDUCTASE HCR"/>
    <property type="match status" value="1"/>
</dbReference>
<dbReference type="AlphaFoldDB" id="F0S4L2"/>
<evidence type="ECO:0000256" key="7">
    <source>
        <dbReference type="ARBA" id="ARBA00023004"/>
    </source>
</evidence>
<comment type="cofactor">
    <cofactor evidence="1">
        <name>FAD</name>
        <dbReference type="ChEBI" id="CHEBI:57692"/>
    </cofactor>
</comment>
<evidence type="ECO:0000259" key="9">
    <source>
        <dbReference type="PROSITE" id="PS51384"/>
    </source>
</evidence>
<evidence type="ECO:0000256" key="8">
    <source>
        <dbReference type="ARBA" id="ARBA00023014"/>
    </source>
</evidence>
<dbReference type="SUPFAM" id="SSF52343">
    <property type="entry name" value="Ferredoxin reductase-like, C-terminal NADP-linked domain"/>
    <property type="match status" value="1"/>
</dbReference>
<dbReference type="InterPro" id="IPR039261">
    <property type="entry name" value="FNR_nucleotide-bd"/>
</dbReference>
<keyword evidence="5" id="KW-0274">FAD</keyword>
<reference evidence="11" key="2">
    <citation type="submission" date="2011-02" db="EMBL/GenBank/DDBJ databases">
        <title>The complete genome of Pedobacter saltans DSM 12145.</title>
        <authorList>
            <consortium name="US DOE Joint Genome Institute (JGI-PGF)"/>
            <person name="Lucas S."/>
            <person name="Copeland A."/>
            <person name="Lapidus A."/>
            <person name="Bruce D."/>
            <person name="Goodwin L."/>
            <person name="Pitluck S."/>
            <person name="Kyrpides N."/>
            <person name="Mavromatis K."/>
            <person name="Pagani I."/>
            <person name="Ivanova N."/>
            <person name="Ovchinnikova G."/>
            <person name="Lu M."/>
            <person name="Detter J.C."/>
            <person name="Han C."/>
            <person name="Land M."/>
            <person name="Hauser L."/>
            <person name="Markowitz V."/>
            <person name="Cheng J.-F."/>
            <person name="Hugenholtz P."/>
            <person name="Woyke T."/>
            <person name="Wu D."/>
            <person name="Tindall B."/>
            <person name="Pomrenke H.G."/>
            <person name="Brambilla E."/>
            <person name="Klenk H.-P."/>
            <person name="Eisen J.A."/>
        </authorList>
    </citation>
    <scope>NUCLEOTIDE SEQUENCE [LARGE SCALE GENOMIC DNA]</scope>
    <source>
        <strain evidence="11">ATCC 51119 / DSM 12145 / JCM 21818 / LMG 10337 / NBRC 100064 / NCIMB 13643</strain>
    </source>
</reference>
<evidence type="ECO:0000256" key="2">
    <source>
        <dbReference type="ARBA" id="ARBA00022630"/>
    </source>
</evidence>
<evidence type="ECO:0000256" key="5">
    <source>
        <dbReference type="ARBA" id="ARBA00022827"/>
    </source>
</evidence>
<dbReference type="GO" id="GO:0050660">
    <property type="term" value="F:flavin adenine dinucleotide binding"/>
    <property type="evidence" value="ECO:0007669"/>
    <property type="project" value="TreeGrafter"/>
</dbReference>
<keyword evidence="11" id="KW-1185">Reference proteome</keyword>
<dbReference type="OrthoDB" id="9789468at2"/>
<dbReference type="EMBL" id="CP002545">
    <property type="protein sequence ID" value="ADY52003.1"/>
    <property type="molecule type" value="Genomic_DNA"/>
</dbReference>
<evidence type="ECO:0000313" key="11">
    <source>
        <dbReference type="Proteomes" id="UP000000310"/>
    </source>
</evidence>
<feature type="domain" description="FAD-binding FR-type" evidence="9">
    <location>
        <begin position="1"/>
        <end position="101"/>
    </location>
</feature>
<dbReference type="GO" id="GO:0016491">
    <property type="term" value="F:oxidoreductase activity"/>
    <property type="evidence" value="ECO:0007669"/>
    <property type="project" value="UniProtKB-KW"/>
</dbReference>
<dbReference type="InterPro" id="IPR050415">
    <property type="entry name" value="MRET"/>
</dbReference>
<evidence type="ECO:0000256" key="3">
    <source>
        <dbReference type="ARBA" id="ARBA00022714"/>
    </source>
</evidence>
<keyword evidence="6" id="KW-0560">Oxidoreductase</keyword>
<gene>
    <name evidence="10" type="ordered locus">Pedsa_1441</name>
</gene>
<evidence type="ECO:0000313" key="10">
    <source>
        <dbReference type="EMBL" id="ADY52003.1"/>
    </source>
</evidence>
<accession>F0S4L2</accession>
<dbReference type="InterPro" id="IPR001709">
    <property type="entry name" value="Flavoprot_Pyr_Nucl_cyt_Rdtase"/>
</dbReference>
<dbReference type="PANTHER" id="PTHR47354:SF8">
    <property type="entry name" value="1,2-PHENYLACETYL-COA EPOXIDASE, SUBUNIT E"/>
    <property type="match status" value="1"/>
</dbReference>
<keyword evidence="7" id="KW-0408">Iron</keyword>
<dbReference type="GO" id="GO:0046872">
    <property type="term" value="F:metal ion binding"/>
    <property type="evidence" value="ECO:0007669"/>
    <property type="project" value="UniProtKB-KW"/>
</dbReference>
<dbReference type="RefSeq" id="WP_013632502.1">
    <property type="nucleotide sequence ID" value="NC_015177.1"/>
</dbReference>
<dbReference type="Gene3D" id="2.40.30.10">
    <property type="entry name" value="Translation factors"/>
    <property type="match status" value="1"/>
</dbReference>
<dbReference type="Gene3D" id="3.40.50.80">
    <property type="entry name" value="Nucleotide-binding domain of ferredoxin-NADP reductase (FNR) module"/>
    <property type="match status" value="1"/>
</dbReference>